<evidence type="ECO:0000256" key="1">
    <source>
        <dbReference type="SAM" id="MobiDB-lite"/>
    </source>
</evidence>
<evidence type="ECO:0000313" key="3">
    <source>
        <dbReference type="Proteomes" id="UP001172101"/>
    </source>
</evidence>
<gene>
    <name evidence="2" type="ORF">B0T26DRAFT_797960</name>
</gene>
<comment type="caution">
    <text evidence="2">The sequence shown here is derived from an EMBL/GenBank/DDBJ whole genome shotgun (WGS) entry which is preliminary data.</text>
</comment>
<dbReference type="GeneID" id="85330207"/>
<name>A0AA40BGX9_9PEZI</name>
<evidence type="ECO:0000313" key="2">
    <source>
        <dbReference type="EMBL" id="KAK0734042.1"/>
    </source>
</evidence>
<sequence length="155" mass="16459">MAGGWGNKIMQDEPSFIVPERFPSTQRGRHLVYATYCVSSGLPVPVNGGADVGQERWARAGARVWAARSKARAEKPEESHIQAEPKQVASGNELSGQASADSVHGFEEQQTGGAGSGYFCGAQGHGVRASTAVVIKVVSFREVLRVEGYVARSDA</sequence>
<proteinExistence type="predicted"/>
<reference evidence="2" key="1">
    <citation type="submission" date="2023-06" db="EMBL/GenBank/DDBJ databases">
        <title>Genome-scale phylogeny and comparative genomics of the fungal order Sordariales.</title>
        <authorList>
            <consortium name="Lawrence Berkeley National Laboratory"/>
            <person name="Hensen N."/>
            <person name="Bonometti L."/>
            <person name="Westerberg I."/>
            <person name="Brannstrom I.O."/>
            <person name="Guillou S."/>
            <person name="Cros-Aarteil S."/>
            <person name="Calhoun S."/>
            <person name="Haridas S."/>
            <person name="Kuo A."/>
            <person name="Mondo S."/>
            <person name="Pangilinan J."/>
            <person name="Riley R."/>
            <person name="LaButti K."/>
            <person name="Andreopoulos B."/>
            <person name="Lipzen A."/>
            <person name="Chen C."/>
            <person name="Yanf M."/>
            <person name="Daum C."/>
            <person name="Ng V."/>
            <person name="Clum A."/>
            <person name="Steindorff A."/>
            <person name="Ohm R."/>
            <person name="Martin F."/>
            <person name="Silar P."/>
            <person name="Natvig D."/>
            <person name="Lalanne C."/>
            <person name="Gautier V."/>
            <person name="Ament-velasquez S.L."/>
            <person name="Kruys A."/>
            <person name="Hutchinson M.I."/>
            <person name="Powell A.J."/>
            <person name="Barry K."/>
            <person name="Miller A.N."/>
            <person name="Grigoriev I.V."/>
            <person name="Debuchy R."/>
            <person name="Gladieux P."/>
            <person name="Thoren M.H."/>
            <person name="Johannesson H."/>
        </authorList>
    </citation>
    <scope>NUCLEOTIDE SEQUENCE</scope>
    <source>
        <strain evidence="2">SMH2392-1A</strain>
    </source>
</reference>
<feature type="compositionally biased region" description="Basic and acidic residues" evidence="1">
    <location>
        <begin position="71"/>
        <end position="83"/>
    </location>
</feature>
<feature type="compositionally biased region" description="Polar residues" evidence="1">
    <location>
        <begin position="89"/>
        <end position="100"/>
    </location>
</feature>
<dbReference type="RefSeq" id="XP_060302919.1">
    <property type="nucleotide sequence ID" value="XM_060446937.1"/>
</dbReference>
<dbReference type="EMBL" id="JAUIRO010000001">
    <property type="protein sequence ID" value="KAK0734042.1"/>
    <property type="molecule type" value="Genomic_DNA"/>
</dbReference>
<organism evidence="2 3">
    <name type="scientific">Lasiosphaeria miniovina</name>
    <dbReference type="NCBI Taxonomy" id="1954250"/>
    <lineage>
        <taxon>Eukaryota</taxon>
        <taxon>Fungi</taxon>
        <taxon>Dikarya</taxon>
        <taxon>Ascomycota</taxon>
        <taxon>Pezizomycotina</taxon>
        <taxon>Sordariomycetes</taxon>
        <taxon>Sordariomycetidae</taxon>
        <taxon>Sordariales</taxon>
        <taxon>Lasiosphaeriaceae</taxon>
        <taxon>Lasiosphaeria</taxon>
    </lineage>
</organism>
<feature type="region of interest" description="Disordered" evidence="1">
    <location>
        <begin position="69"/>
        <end position="108"/>
    </location>
</feature>
<accession>A0AA40BGX9</accession>
<dbReference type="AlphaFoldDB" id="A0AA40BGX9"/>
<keyword evidence="3" id="KW-1185">Reference proteome</keyword>
<protein>
    <submittedName>
        <fullName evidence="2">Uncharacterized protein</fullName>
    </submittedName>
</protein>
<dbReference type="Proteomes" id="UP001172101">
    <property type="component" value="Unassembled WGS sequence"/>
</dbReference>